<dbReference type="InterPro" id="IPR004038">
    <property type="entry name" value="Ribosomal_eL8/eL30/eS12/Gad45"/>
</dbReference>
<dbReference type="OrthoDB" id="2353623at2"/>
<dbReference type="AlphaFoldDB" id="A0A1G8PEN8"/>
<dbReference type="SUPFAM" id="SSF55315">
    <property type="entry name" value="L30e-like"/>
    <property type="match status" value="1"/>
</dbReference>
<evidence type="ECO:0000256" key="1">
    <source>
        <dbReference type="ARBA" id="ARBA00022884"/>
    </source>
</evidence>
<dbReference type="Pfam" id="PF01248">
    <property type="entry name" value="Ribosomal_L7Ae"/>
    <property type="match status" value="1"/>
</dbReference>
<reference evidence="4 5" key="1">
    <citation type="submission" date="2016-10" db="EMBL/GenBank/DDBJ databases">
        <authorList>
            <person name="de Groot N.N."/>
        </authorList>
    </citation>
    <scope>NUCLEOTIDE SEQUENCE [LARGE SCALE GENOMIC DNA]</scope>
    <source>
        <strain evidence="5">P4B,CCM 7963,CECT 7998,DSM 25260,IBRC-M 10614,KCTC 13821</strain>
    </source>
</reference>
<evidence type="ECO:0000313" key="5">
    <source>
        <dbReference type="Proteomes" id="UP000199017"/>
    </source>
</evidence>
<dbReference type="GO" id="GO:0003723">
    <property type="term" value="F:RNA binding"/>
    <property type="evidence" value="ECO:0007669"/>
    <property type="project" value="UniProtKB-UniRule"/>
</dbReference>
<evidence type="ECO:0000259" key="3">
    <source>
        <dbReference type="Pfam" id="PF01248"/>
    </source>
</evidence>
<dbReference type="Proteomes" id="UP000199017">
    <property type="component" value="Unassembled WGS sequence"/>
</dbReference>
<dbReference type="EMBL" id="FNDU01000014">
    <property type="protein sequence ID" value="SDI90949.1"/>
    <property type="molecule type" value="Genomic_DNA"/>
</dbReference>
<dbReference type="GO" id="GO:0005840">
    <property type="term" value="C:ribosome"/>
    <property type="evidence" value="ECO:0007669"/>
    <property type="project" value="UniProtKB-KW"/>
</dbReference>
<dbReference type="Gene3D" id="3.30.1330.30">
    <property type="match status" value="1"/>
</dbReference>
<dbReference type="InterPro" id="IPR023460">
    <property type="entry name" value="RNA_bf_YbxF-like"/>
</dbReference>
<sequence length="83" mass="8705">MSYEKVSQAAEVLIGTKQTLKALESNSVQSIIVADDAENRVINKVLLAAEAKGVPIHTVDSMRKLGKACGIDVGAAAVALKKQ</sequence>
<gene>
    <name evidence="4" type="ORF">SAMN05216352_11455</name>
</gene>
<protein>
    <recommendedName>
        <fullName evidence="2">RNA-binding protein SAMN05216352_11455</fullName>
    </recommendedName>
    <alternativeName>
        <fullName evidence="2">Ribosomal protein eL8-like</fullName>
    </alternativeName>
</protein>
<accession>A0A1G8PEN8</accession>
<organism evidence="4 5">
    <name type="scientific">Alteribacillus bidgolensis</name>
    <dbReference type="NCBI Taxonomy" id="930129"/>
    <lineage>
        <taxon>Bacteria</taxon>
        <taxon>Bacillati</taxon>
        <taxon>Bacillota</taxon>
        <taxon>Bacilli</taxon>
        <taxon>Bacillales</taxon>
        <taxon>Bacillaceae</taxon>
        <taxon>Alteribacillus</taxon>
    </lineage>
</organism>
<name>A0A1G8PEN8_9BACI</name>
<keyword evidence="4" id="KW-0687">Ribonucleoprotein</keyword>
<dbReference type="InterPro" id="IPR029064">
    <property type="entry name" value="Ribosomal_eL30-like_sf"/>
</dbReference>
<keyword evidence="5" id="KW-1185">Reference proteome</keyword>
<dbReference type="NCBIfam" id="NF010125">
    <property type="entry name" value="PRK13602.1"/>
    <property type="match status" value="1"/>
</dbReference>
<dbReference type="RefSeq" id="WP_091587324.1">
    <property type="nucleotide sequence ID" value="NZ_FNDU01000014.1"/>
</dbReference>
<dbReference type="HAMAP" id="MF_00574">
    <property type="entry name" value="Ribosomal_eL8_Bact"/>
    <property type="match status" value="1"/>
</dbReference>
<keyword evidence="4" id="KW-0689">Ribosomal protein</keyword>
<feature type="domain" description="Ribosomal protein eL8/eL30/eS12/Gadd45" evidence="3">
    <location>
        <begin position="5"/>
        <end position="82"/>
    </location>
</feature>
<comment type="similarity">
    <text evidence="2">Belongs to the eukaryotic ribosomal protein eL8 family.</text>
</comment>
<evidence type="ECO:0000313" key="4">
    <source>
        <dbReference type="EMBL" id="SDI90949.1"/>
    </source>
</evidence>
<proteinExistence type="inferred from homology"/>
<dbReference type="STRING" id="930129.SAMN05216352_11455"/>
<evidence type="ECO:0000256" key="2">
    <source>
        <dbReference type="HAMAP-Rule" id="MF_00574"/>
    </source>
</evidence>
<keyword evidence="1 2" id="KW-0694">RNA-binding</keyword>